<name>A0A6A6HN94_VIRVR</name>
<dbReference type="InterPro" id="IPR050302">
    <property type="entry name" value="Rab_GAP_TBC_domain"/>
</dbReference>
<evidence type="ECO:0000256" key="1">
    <source>
        <dbReference type="SAM" id="MobiDB-lite"/>
    </source>
</evidence>
<keyword evidence="4" id="KW-1185">Reference proteome</keyword>
<dbReference type="Gene3D" id="1.10.472.80">
    <property type="entry name" value="Ypt/Rab-GAP domain of gyp1p, domain 3"/>
    <property type="match status" value="1"/>
</dbReference>
<feature type="compositionally biased region" description="Polar residues" evidence="1">
    <location>
        <begin position="1"/>
        <end position="39"/>
    </location>
</feature>
<dbReference type="PROSITE" id="PS50086">
    <property type="entry name" value="TBC_RABGAP"/>
    <property type="match status" value="1"/>
</dbReference>
<dbReference type="Gene3D" id="1.10.8.270">
    <property type="entry name" value="putative rabgap domain of human tbc1 domain family member 14 like domains"/>
    <property type="match status" value="1"/>
</dbReference>
<dbReference type="PANTHER" id="PTHR47219:SF15">
    <property type="entry name" value="TBC1 DOMAIN FAMILY MEMBER 12 ISOFORM X1"/>
    <property type="match status" value="1"/>
</dbReference>
<accession>A0A6A6HN94</accession>
<evidence type="ECO:0000313" key="3">
    <source>
        <dbReference type="EMBL" id="KAF2239319.1"/>
    </source>
</evidence>
<dbReference type="FunFam" id="1.10.8.270:FF:000034">
    <property type="entry name" value="TBC (Tre-2/Bub2/Cdc16) domain family"/>
    <property type="match status" value="1"/>
</dbReference>
<dbReference type="InterPro" id="IPR000195">
    <property type="entry name" value="Rab-GAP-TBC_dom"/>
</dbReference>
<protein>
    <recommendedName>
        <fullName evidence="2">Rab-GAP TBC domain-containing protein</fullName>
    </recommendedName>
</protein>
<dbReference type="InterPro" id="IPR035969">
    <property type="entry name" value="Rab-GAP_TBC_sf"/>
</dbReference>
<dbReference type="Proteomes" id="UP000800092">
    <property type="component" value="Unassembled WGS sequence"/>
</dbReference>
<feature type="region of interest" description="Disordered" evidence="1">
    <location>
        <begin position="1"/>
        <end position="170"/>
    </location>
</feature>
<dbReference type="PANTHER" id="PTHR47219">
    <property type="entry name" value="RAB GTPASE-ACTIVATING PROTEIN 1-LIKE"/>
    <property type="match status" value="1"/>
</dbReference>
<dbReference type="Pfam" id="PF00566">
    <property type="entry name" value="RabGAP-TBC"/>
    <property type="match status" value="1"/>
</dbReference>
<feature type="compositionally biased region" description="Polar residues" evidence="1">
    <location>
        <begin position="136"/>
        <end position="152"/>
    </location>
</feature>
<feature type="domain" description="Rab-GAP TBC" evidence="2">
    <location>
        <begin position="336"/>
        <end position="543"/>
    </location>
</feature>
<sequence>MRRGFTSPSSPSLPTMIGSGTRSRSPSPTASNRHSSSSRALPPRRIRTHSPGQRFAPRRQSWQPSRKSVKELEAEYHDSDEEVPDDAIIHNVPLSPGLNQRSATPSPERRSSTTQANQEDSGQKGKQLSAPAGLQSRESSPHSTGEPISSRSLPPAISEHTPTFPPVRSKSWNVAMSDLSKEAQELSIALETHAEEVTLSRRSSYTTPDNQENRNDYSLHRAKTASTVELPPVRKGNIMIDPLPISKEKEAVLTRTRPSWLPPKNQKEEKKHLKEYQKMMAQSAELDRRKAAKVEAAQQLLVEQRGTMEKIWETHVLPNWDQVIHERKTRELWWKGIATKSRGKIWQRALGNELGLTESSYEKALARATTLEKELQDIGEEEAAKRKEYEWFKAIQRDAATAFPELRIFQQGGPLQEDLVKVLMAYAMYRNDVGYVYGTHLPAALLLLTLPSPASVFLSLANLLNRPLALAHLLPDPGALARAHSLVLSTLSYKLPRLHQHLTNPELGLHPEEWIDPMLRTLFCTHLGVDEASRLWDVYVFEGDKVLIRAVVGCLMQLEGRLYGSREEILKVLGWPDLNATADPANPSSRLWDVGDEEEFMRAIREAGKVEADGSRSPLPV</sequence>
<gene>
    <name evidence="3" type="ORF">EV356DRAFT_439139</name>
</gene>
<dbReference type="OrthoDB" id="289721at2759"/>
<dbReference type="Gene3D" id="1.10.10.750">
    <property type="entry name" value="Ypt/Rab-GAP domain of gyp1p, domain 1"/>
    <property type="match status" value="1"/>
</dbReference>
<evidence type="ECO:0000313" key="4">
    <source>
        <dbReference type="Proteomes" id="UP000800092"/>
    </source>
</evidence>
<reference evidence="3" key="1">
    <citation type="journal article" date="2020" name="Stud. Mycol.">
        <title>101 Dothideomycetes genomes: a test case for predicting lifestyles and emergence of pathogens.</title>
        <authorList>
            <person name="Haridas S."/>
            <person name="Albert R."/>
            <person name="Binder M."/>
            <person name="Bloem J."/>
            <person name="Labutti K."/>
            <person name="Salamov A."/>
            <person name="Andreopoulos B."/>
            <person name="Baker S."/>
            <person name="Barry K."/>
            <person name="Bills G."/>
            <person name="Bluhm B."/>
            <person name="Cannon C."/>
            <person name="Castanera R."/>
            <person name="Culley D."/>
            <person name="Daum C."/>
            <person name="Ezra D."/>
            <person name="Gonzalez J."/>
            <person name="Henrissat B."/>
            <person name="Kuo A."/>
            <person name="Liang C."/>
            <person name="Lipzen A."/>
            <person name="Lutzoni F."/>
            <person name="Magnuson J."/>
            <person name="Mondo S."/>
            <person name="Nolan M."/>
            <person name="Ohm R."/>
            <person name="Pangilinan J."/>
            <person name="Park H.-J."/>
            <person name="Ramirez L."/>
            <person name="Alfaro M."/>
            <person name="Sun H."/>
            <person name="Tritt A."/>
            <person name="Yoshinaga Y."/>
            <person name="Zwiers L.-H."/>
            <person name="Turgeon B."/>
            <person name="Goodwin S."/>
            <person name="Spatafora J."/>
            <person name="Crous P."/>
            <person name="Grigoriev I."/>
        </authorList>
    </citation>
    <scope>NUCLEOTIDE SEQUENCE</scope>
    <source>
        <strain evidence="3">Tuck. ex Michener</strain>
    </source>
</reference>
<evidence type="ECO:0000259" key="2">
    <source>
        <dbReference type="PROSITE" id="PS50086"/>
    </source>
</evidence>
<dbReference type="InterPro" id="IPR053949">
    <property type="entry name" value="SBE2/SBE22_M"/>
</dbReference>
<dbReference type="EMBL" id="ML991773">
    <property type="protein sequence ID" value="KAF2239319.1"/>
    <property type="molecule type" value="Genomic_DNA"/>
</dbReference>
<feature type="compositionally biased region" description="Basic and acidic residues" evidence="1">
    <location>
        <begin position="68"/>
        <end position="77"/>
    </location>
</feature>
<dbReference type="SUPFAM" id="SSF47923">
    <property type="entry name" value="Ypt/Rab-GAP domain of gyp1p"/>
    <property type="match status" value="2"/>
</dbReference>
<dbReference type="GO" id="GO:0031267">
    <property type="term" value="F:small GTPase binding"/>
    <property type="evidence" value="ECO:0007669"/>
    <property type="project" value="TreeGrafter"/>
</dbReference>
<dbReference type="AlphaFoldDB" id="A0A6A6HN94"/>
<proteinExistence type="predicted"/>
<dbReference type="GO" id="GO:0005096">
    <property type="term" value="F:GTPase activator activity"/>
    <property type="evidence" value="ECO:0007669"/>
    <property type="project" value="TreeGrafter"/>
</dbReference>
<dbReference type="SMART" id="SM00164">
    <property type="entry name" value="TBC"/>
    <property type="match status" value="1"/>
</dbReference>
<feature type="compositionally biased region" description="Polar residues" evidence="1">
    <location>
        <begin position="112"/>
        <end position="126"/>
    </location>
</feature>
<dbReference type="Pfam" id="PF22874">
    <property type="entry name" value="SBE2_M"/>
    <property type="match status" value="1"/>
</dbReference>
<organism evidence="3 4">
    <name type="scientific">Viridothelium virens</name>
    <name type="common">Speckled blister lichen</name>
    <name type="synonym">Trypethelium virens</name>
    <dbReference type="NCBI Taxonomy" id="1048519"/>
    <lineage>
        <taxon>Eukaryota</taxon>
        <taxon>Fungi</taxon>
        <taxon>Dikarya</taxon>
        <taxon>Ascomycota</taxon>
        <taxon>Pezizomycotina</taxon>
        <taxon>Dothideomycetes</taxon>
        <taxon>Dothideomycetes incertae sedis</taxon>
        <taxon>Trypetheliales</taxon>
        <taxon>Trypetheliaceae</taxon>
        <taxon>Viridothelium</taxon>
    </lineage>
</organism>